<evidence type="ECO:0000256" key="2">
    <source>
        <dbReference type="ARBA" id="ARBA00023125"/>
    </source>
</evidence>
<evidence type="ECO:0000256" key="3">
    <source>
        <dbReference type="ARBA" id="ARBA00023163"/>
    </source>
</evidence>
<accession>M0LW60</accession>
<dbReference type="Proteomes" id="UP000011607">
    <property type="component" value="Unassembled WGS sequence"/>
</dbReference>
<dbReference type="Pfam" id="PF00072">
    <property type="entry name" value="Response_reg"/>
    <property type="match status" value="1"/>
</dbReference>
<dbReference type="PANTHER" id="PTHR33204">
    <property type="entry name" value="TRANSCRIPTIONAL REGULATOR, MARR FAMILY"/>
    <property type="match status" value="1"/>
</dbReference>
<keyword evidence="4" id="KW-0597">Phosphoprotein</keyword>
<dbReference type="EMBL" id="AOMA01000102">
    <property type="protein sequence ID" value="EMA37822.1"/>
    <property type="molecule type" value="Genomic_DNA"/>
</dbReference>
<dbReference type="OrthoDB" id="10490at2157"/>
<dbReference type="STRING" id="1227454.C446_10365"/>
<proteinExistence type="predicted"/>
<dbReference type="Gene3D" id="1.10.10.10">
    <property type="entry name" value="Winged helix-like DNA-binding domain superfamily/Winged helix DNA-binding domain"/>
    <property type="match status" value="1"/>
</dbReference>
<evidence type="ECO:0000259" key="7">
    <source>
        <dbReference type="PROSITE" id="PS51118"/>
    </source>
</evidence>
<dbReference type="Gene3D" id="3.40.50.2300">
    <property type="match status" value="1"/>
</dbReference>
<dbReference type="eggNOG" id="arCOG01057">
    <property type="taxonomic scope" value="Archaea"/>
</dbReference>
<dbReference type="SUPFAM" id="SSF52172">
    <property type="entry name" value="CheY-like"/>
    <property type="match status" value="1"/>
</dbReference>
<dbReference type="GO" id="GO:0000160">
    <property type="term" value="P:phosphorelay signal transduction system"/>
    <property type="evidence" value="ECO:0007669"/>
    <property type="project" value="InterPro"/>
</dbReference>
<dbReference type="PROSITE" id="PS50110">
    <property type="entry name" value="RESPONSE_REGULATORY"/>
    <property type="match status" value="1"/>
</dbReference>
<reference evidence="8 9" key="1">
    <citation type="journal article" date="2014" name="PLoS Genet.">
        <title>Phylogenetically driven sequencing of extremely halophilic archaea reveals strategies for static and dynamic osmo-response.</title>
        <authorList>
            <person name="Becker E.A."/>
            <person name="Seitzer P.M."/>
            <person name="Tritt A."/>
            <person name="Larsen D."/>
            <person name="Krusor M."/>
            <person name="Yao A.I."/>
            <person name="Wu D."/>
            <person name="Madern D."/>
            <person name="Eisen J.A."/>
            <person name="Darling A.E."/>
            <person name="Facciotti M.T."/>
        </authorList>
    </citation>
    <scope>NUCLEOTIDE SEQUENCE [LARGE SCALE GENOMIC DNA]</scope>
    <source>
        <strain evidence="8 9">JCM 10879</strain>
    </source>
</reference>
<feature type="domain" description="Response regulatory" evidence="6">
    <location>
        <begin position="108"/>
        <end position="217"/>
    </location>
</feature>
<feature type="domain" description="HTH hxlR-type" evidence="7">
    <location>
        <begin position="5"/>
        <end position="105"/>
    </location>
</feature>
<organism evidence="8 9">
    <name type="scientific">Halobiforma nitratireducens JCM 10879</name>
    <dbReference type="NCBI Taxonomy" id="1227454"/>
    <lineage>
        <taxon>Archaea</taxon>
        <taxon>Methanobacteriati</taxon>
        <taxon>Methanobacteriota</taxon>
        <taxon>Stenosarchaea group</taxon>
        <taxon>Halobacteria</taxon>
        <taxon>Halobacteriales</taxon>
        <taxon>Natrialbaceae</taxon>
        <taxon>Halobiforma</taxon>
    </lineage>
</organism>
<dbReference type="InterPro" id="IPR011006">
    <property type="entry name" value="CheY-like_superfamily"/>
</dbReference>
<dbReference type="PATRIC" id="fig|1227454.3.peg.2108"/>
<dbReference type="RefSeq" id="WP_006672988.1">
    <property type="nucleotide sequence ID" value="NZ_AOMA01000102.1"/>
</dbReference>
<dbReference type="eggNOG" id="arCOG02599">
    <property type="taxonomic scope" value="Archaea"/>
</dbReference>
<evidence type="ECO:0000313" key="8">
    <source>
        <dbReference type="EMBL" id="EMA37822.1"/>
    </source>
</evidence>
<evidence type="ECO:0000256" key="5">
    <source>
        <dbReference type="SAM" id="MobiDB-lite"/>
    </source>
</evidence>
<protein>
    <submittedName>
        <fullName evidence="8">HxlR family transcriptional regulator</fullName>
    </submittedName>
</protein>
<dbReference type="SMART" id="SM00448">
    <property type="entry name" value="REC"/>
    <property type="match status" value="1"/>
</dbReference>
<comment type="caution">
    <text evidence="8">The sequence shown here is derived from an EMBL/GenBank/DDBJ whole genome shotgun (WGS) entry which is preliminary data.</text>
</comment>
<feature type="region of interest" description="Disordered" evidence="5">
    <location>
        <begin position="274"/>
        <end position="294"/>
    </location>
</feature>
<evidence type="ECO:0000313" key="9">
    <source>
        <dbReference type="Proteomes" id="UP000011607"/>
    </source>
</evidence>
<dbReference type="SUPFAM" id="SSF46785">
    <property type="entry name" value="Winged helix' DNA-binding domain"/>
    <property type="match status" value="1"/>
</dbReference>
<sequence length="294" mass="32431">MTDADPADSVARSVLGTKWKPRVISALATDGKLGFGALQQELDGISSKVLSSNLEDLLERDVIARDVVQEQPRRVEYELTAAGDALYAILERMIEWDEQYVEGAGLPTVLLAEDDPRLLEMYSLWLSTEYDVVTAENGRDALRALDESVDAAMLDRGMPGLTGDEVAAALKSIGQPTPIGFLTSMQVSPADASLPADRLLCKPVSKAKLHEAIEDLLGLDERSALARDVEARKHRLTFVERHLGSGVTGTDAYERARAELERVEADRKAALEEREPWRRYVESADDEHTTDEKQ</sequence>
<dbReference type="InterPro" id="IPR036388">
    <property type="entry name" value="WH-like_DNA-bd_sf"/>
</dbReference>
<dbReference type="InterPro" id="IPR036390">
    <property type="entry name" value="WH_DNA-bd_sf"/>
</dbReference>
<evidence type="ECO:0000256" key="4">
    <source>
        <dbReference type="PROSITE-ProRule" id="PRU00169"/>
    </source>
</evidence>
<feature type="modified residue" description="4-aspartylphosphate" evidence="4">
    <location>
        <position position="155"/>
    </location>
</feature>
<keyword evidence="2" id="KW-0238">DNA-binding</keyword>
<dbReference type="GO" id="GO:0003677">
    <property type="term" value="F:DNA binding"/>
    <property type="evidence" value="ECO:0007669"/>
    <property type="project" value="UniProtKB-KW"/>
</dbReference>
<dbReference type="Pfam" id="PF01638">
    <property type="entry name" value="HxlR"/>
    <property type="match status" value="1"/>
</dbReference>
<evidence type="ECO:0000259" key="6">
    <source>
        <dbReference type="PROSITE" id="PS50110"/>
    </source>
</evidence>
<evidence type="ECO:0000256" key="1">
    <source>
        <dbReference type="ARBA" id="ARBA00023015"/>
    </source>
</evidence>
<dbReference type="AlphaFoldDB" id="M0LW60"/>
<dbReference type="PANTHER" id="PTHR33204:SF18">
    <property type="entry name" value="TRANSCRIPTIONAL REGULATORY PROTEIN"/>
    <property type="match status" value="1"/>
</dbReference>
<dbReference type="InterPro" id="IPR002577">
    <property type="entry name" value="HTH_HxlR"/>
</dbReference>
<keyword evidence="1" id="KW-0805">Transcription regulation</keyword>
<dbReference type="PROSITE" id="PS51118">
    <property type="entry name" value="HTH_HXLR"/>
    <property type="match status" value="1"/>
</dbReference>
<gene>
    <name evidence="8" type="ORF">C446_10365</name>
</gene>
<dbReference type="InterPro" id="IPR001789">
    <property type="entry name" value="Sig_transdc_resp-reg_receiver"/>
</dbReference>
<keyword evidence="9" id="KW-1185">Reference proteome</keyword>
<name>M0LW60_9EURY</name>
<keyword evidence="3" id="KW-0804">Transcription</keyword>